<keyword evidence="3" id="KW-1185">Reference proteome</keyword>
<proteinExistence type="predicted"/>
<comment type="caution">
    <text evidence="2">The sequence shown here is derived from an EMBL/GenBank/DDBJ whole genome shotgun (WGS) entry which is preliminary data.</text>
</comment>
<evidence type="ECO:0000313" key="2">
    <source>
        <dbReference type="EMBL" id="PAU81273.1"/>
    </source>
</evidence>
<accession>A0A2A2F9Q0</accession>
<dbReference type="AlphaFoldDB" id="A0A2A2F9Q0"/>
<keyword evidence="1" id="KW-1133">Transmembrane helix</keyword>
<gene>
    <name evidence="2" type="ORF">CK501_06895</name>
</gene>
<dbReference type="EMBL" id="NSKD01000002">
    <property type="protein sequence ID" value="PAU81273.1"/>
    <property type="molecule type" value="Genomic_DNA"/>
</dbReference>
<name>A0A2A2F9Q0_9GAMM</name>
<sequence length="172" mass="20154">MTDDDTNRPWYREPWPWVLIAIPGITILWSIFLILFSMEQHVSMVEDDYYDEGMGINRELSRDIEAANLGLSGRVSFTDGERLDILLESPERRNWERLEVELTHATLGDRDQTTIAQRVGEGRYRARIQPLSDGRWYIDIRNTGNDWRLRGALKTPLEEPLTLQPIREARQQ</sequence>
<dbReference type="InterPro" id="IPR008620">
    <property type="entry name" value="FixH"/>
</dbReference>
<keyword evidence="1" id="KW-0812">Transmembrane</keyword>
<evidence type="ECO:0000256" key="1">
    <source>
        <dbReference type="SAM" id="Phobius"/>
    </source>
</evidence>
<keyword evidence="1" id="KW-0472">Membrane</keyword>
<feature type="transmembrane region" description="Helical" evidence="1">
    <location>
        <begin position="15"/>
        <end position="36"/>
    </location>
</feature>
<evidence type="ECO:0000313" key="3">
    <source>
        <dbReference type="Proteomes" id="UP000218896"/>
    </source>
</evidence>
<dbReference type="Proteomes" id="UP000218896">
    <property type="component" value="Unassembled WGS sequence"/>
</dbReference>
<organism evidence="2 3">
    <name type="scientific">Halovibrio salipaludis</name>
    <dbReference type="NCBI Taxonomy" id="2032626"/>
    <lineage>
        <taxon>Bacteria</taxon>
        <taxon>Pseudomonadati</taxon>
        <taxon>Pseudomonadota</taxon>
        <taxon>Gammaproteobacteria</taxon>
        <taxon>Oceanospirillales</taxon>
        <taxon>Halomonadaceae</taxon>
        <taxon>Halovibrio</taxon>
    </lineage>
</organism>
<dbReference type="OrthoDB" id="5295180at2"/>
<protein>
    <submittedName>
        <fullName evidence="2">Nitrogen fixation protein FixH</fullName>
    </submittedName>
</protein>
<dbReference type="Pfam" id="PF05751">
    <property type="entry name" value="FixH"/>
    <property type="match status" value="1"/>
</dbReference>
<dbReference type="RefSeq" id="WP_095616997.1">
    <property type="nucleotide sequence ID" value="NZ_NSKD01000002.1"/>
</dbReference>
<reference evidence="2 3" key="1">
    <citation type="submission" date="2017-08" db="EMBL/GenBank/DDBJ databases">
        <title>Halovibrio sewagensis sp. nov., isolated from wastewater of high salinity.</title>
        <authorList>
            <person name="Dong X."/>
            <person name="Zhang G."/>
        </authorList>
    </citation>
    <scope>NUCLEOTIDE SEQUENCE [LARGE SCALE GENOMIC DNA]</scope>
    <source>
        <strain evidence="2 3">YL5-2</strain>
    </source>
</reference>